<feature type="region of interest" description="Disordered" evidence="1">
    <location>
        <begin position="84"/>
        <end position="108"/>
    </location>
</feature>
<dbReference type="RefSeq" id="WP_344029253.1">
    <property type="nucleotide sequence ID" value="NZ_BAAAJK010000053.1"/>
</dbReference>
<sequence length="158" mass="16386">MTPTPLPIADALVGVVAGWWAPTGAHRVEEPAHRMTRSQFTGNRGQTALCGLSIVHAGRVPDGSTARRQCPACAVAAARISRHDAVSTSVKPPAPTLPRAAVRPASTPGVNTAAARAARRFAFRNSFMSSERARSYAAAPYDPPSAALAAAARLPVPS</sequence>
<comment type="caution">
    <text evidence="2">The sequence shown here is derived from an EMBL/GenBank/DDBJ whole genome shotgun (WGS) entry which is preliminary data.</text>
</comment>
<keyword evidence="3" id="KW-1185">Reference proteome</keyword>
<protein>
    <submittedName>
        <fullName evidence="2">Uncharacterized protein</fullName>
    </submittedName>
</protein>
<evidence type="ECO:0000313" key="2">
    <source>
        <dbReference type="EMBL" id="GAA1401793.1"/>
    </source>
</evidence>
<evidence type="ECO:0000313" key="3">
    <source>
        <dbReference type="Proteomes" id="UP001501414"/>
    </source>
</evidence>
<gene>
    <name evidence="2" type="ORF">GCM10009613_60690</name>
</gene>
<evidence type="ECO:0000256" key="1">
    <source>
        <dbReference type="SAM" id="MobiDB-lite"/>
    </source>
</evidence>
<dbReference type="EMBL" id="BAAAJK010000053">
    <property type="protein sequence ID" value="GAA1401793.1"/>
    <property type="molecule type" value="Genomic_DNA"/>
</dbReference>
<accession>A0ABP4IZE5</accession>
<organism evidence="2 3">
    <name type="scientific">Pseudonocardia kongjuensis</name>
    <dbReference type="NCBI Taxonomy" id="102227"/>
    <lineage>
        <taxon>Bacteria</taxon>
        <taxon>Bacillati</taxon>
        <taxon>Actinomycetota</taxon>
        <taxon>Actinomycetes</taxon>
        <taxon>Pseudonocardiales</taxon>
        <taxon>Pseudonocardiaceae</taxon>
        <taxon>Pseudonocardia</taxon>
    </lineage>
</organism>
<dbReference type="Proteomes" id="UP001501414">
    <property type="component" value="Unassembled WGS sequence"/>
</dbReference>
<proteinExistence type="predicted"/>
<name>A0ABP4IZE5_9PSEU</name>
<reference evidence="3" key="1">
    <citation type="journal article" date="2019" name="Int. J. Syst. Evol. Microbiol.">
        <title>The Global Catalogue of Microorganisms (GCM) 10K type strain sequencing project: providing services to taxonomists for standard genome sequencing and annotation.</title>
        <authorList>
            <consortium name="The Broad Institute Genomics Platform"/>
            <consortium name="The Broad Institute Genome Sequencing Center for Infectious Disease"/>
            <person name="Wu L."/>
            <person name="Ma J."/>
        </authorList>
    </citation>
    <scope>NUCLEOTIDE SEQUENCE [LARGE SCALE GENOMIC DNA]</scope>
    <source>
        <strain evidence="3">JCM 11896</strain>
    </source>
</reference>